<gene>
    <name evidence="1" type="ORF">HPB50_011096</name>
</gene>
<sequence length="105" mass="12327">MFVQHNLQKQFYDRSKPFLLVGDFNVDVSKTWFFEHMRHKYGLTCYSVQHPYPTTIRGTIIDLVFSNYPVLPVLEPLSLHFSDHKAVIIKSHINPTLYSTSNKEL</sequence>
<name>A0ACB7SLM6_HYAAI</name>
<dbReference type="EMBL" id="CM023483">
    <property type="protein sequence ID" value="KAH6935866.1"/>
    <property type="molecule type" value="Genomic_DNA"/>
</dbReference>
<accession>A0ACB7SLM6</accession>
<proteinExistence type="predicted"/>
<evidence type="ECO:0000313" key="2">
    <source>
        <dbReference type="Proteomes" id="UP000821845"/>
    </source>
</evidence>
<dbReference type="Proteomes" id="UP000821845">
    <property type="component" value="Chromosome 3"/>
</dbReference>
<reference evidence="1" key="1">
    <citation type="submission" date="2020-05" db="EMBL/GenBank/DDBJ databases">
        <title>Large-scale comparative analyses of tick genomes elucidate their genetic diversity and vector capacities.</title>
        <authorList>
            <person name="Jia N."/>
            <person name="Wang J."/>
            <person name="Shi W."/>
            <person name="Du L."/>
            <person name="Sun Y."/>
            <person name="Zhan W."/>
            <person name="Jiang J."/>
            <person name="Wang Q."/>
            <person name="Zhang B."/>
            <person name="Ji P."/>
            <person name="Sakyi L.B."/>
            <person name="Cui X."/>
            <person name="Yuan T."/>
            <person name="Jiang B."/>
            <person name="Yang W."/>
            <person name="Lam T.T.-Y."/>
            <person name="Chang Q."/>
            <person name="Ding S."/>
            <person name="Wang X."/>
            <person name="Zhu J."/>
            <person name="Ruan X."/>
            <person name="Zhao L."/>
            <person name="Wei J."/>
            <person name="Que T."/>
            <person name="Du C."/>
            <person name="Cheng J."/>
            <person name="Dai P."/>
            <person name="Han X."/>
            <person name="Huang E."/>
            <person name="Gao Y."/>
            <person name="Liu J."/>
            <person name="Shao H."/>
            <person name="Ye R."/>
            <person name="Li L."/>
            <person name="Wei W."/>
            <person name="Wang X."/>
            <person name="Wang C."/>
            <person name="Yang T."/>
            <person name="Huo Q."/>
            <person name="Li W."/>
            <person name="Guo W."/>
            <person name="Chen H."/>
            <person name="Zhou L."/>
            <person name="Ni X."/>
            <person name="Tian J."/>
            <person name="Zhou Y."/>
            <person name="Sheng Y."/>
            <person name="Liu T."/>
            <person name="Pan Y."/>
            <person name="Xia L."/>
            <person name="Li J."/>
            <person name="Zhao F."/>
            <person name="Cao W."/>
        </authorList>
    </citation>
    <scope>NUCLEOTIDE SEQUENCE</scope>
    <source>
        <strain evidence="1">Hyas-2018</strain>
    </source>
</reference>
<keyword evidence="2" id="KW-1185">Reference proteome</keyword>
<evidence type="ECO:0000313" key="1">
    <source>
        <dbReference type="EMBL" id="KAH6935866.1"/>
    </source>
</evidence>
<protein>
    <submittedName>
        <fullName evidence="1">Uncharacterized protein</fullName>
    </submittedName>
</protein>
<comment type="caution">
    <text evidence="1">The sequence shown here is derived from an EMBL/GenBank/DDBJ whole genome shotgun (WGS) entry which is preliminary data.</text>
</comment>
<organism evidence="1 2">
    <name type="scientific">Hyalomma asiaticum</name>
    <name type="common">Tick</name>
    <dbReference type="NCBI Taxonomy" id="266040"/>
    <lineage>
        <taxon>Eukaryota</taxon>
        <taxon>Metazoa</taxon>
        <taxon>Ecdysozoa</taxon>
        <taxon>Arthropoda</taxon>
        <taxon>Chelicerata</taxon>
        <taxon>Arachnida</taxon>
        <taxon>Acari</taxon>
        <taxon>Parasitiformes</taxon>
        <taxon>Ixodida</taxon>
        <taxon>Ixodoidea</taxon>
        <taxon>Ixodidae</taxon>
        <taxon>Hyalomminae</taxon>
        <taxon>Hyalomma</taxon>
    </lineage>
</organism>